<dbReference type="Proteomes" id="UP000623509">
    <property type="component" value="Unassembled WGS sequence"/>
</dbReference>
<evidence type="ECO:0000256" key="1">
    <source>
        <dbReference type="PROSITE-ProRule" id="PRU00473"/>
    </source>
</evidence>
<dbReference type="AlphaFoldDB" id="A0A272EQC0"/>
<dbReference type="OrthoDB" id="8526920at2"/>
<name>A0A272EQC0_9RHOO</name>
<evidence type="ECO:0000259" key="3">
    <source>
        <dbReference type="PROSITE" id="PS51123"/>
    </source>
</evidence>
<feature type="transmembrane region" description="Helical" evidence="2">
    <location>
        <begin position="43"/>
        <end position="62"/>
    </location>
</feature>
<sequence length="189" mass="20593">MAGWCACARTCAYTPAFRMIHRQTQGFRMQDNDERIGTPPLRLLVGALLALSIAAVTTITLLDPFSAPSVPTLTPEETPPLGEPLATIYFNPGASELANDSRGAIQKIWEATQLEPDSIVLISGFHDPSGDPARNAELARERALSAKAALLMAGVPEHRIVLRRPEEVPGADMQEARRVDLRVQPRLHP</sequence>
<gene>
    <name evidence="4" type="ORF">BGI27_12475</name>
    <name evidence="5" type="ORF">CGU29_12275</name>
</gene>
<dbReference type="InterPro" id="IPR006665">
    <property type="entry name" value="OmpA-like"/>
</dbReference>
<protein>
    <submittedName>
        <fullName evidence="5">Cell envelope biogenesis protein OmpA</fullName>
    </submittedName>
    <submittedName>
        <fullName evidence="4">OmpA family protein</fullName>
    </submittedName>
</protein>
<evidence type="ECO:0000313" key="4">
    <source>
        <dbReference type="EMBL" id="KAF7598569.1"/>
    </source>
</evidence>
<proteinExistence type="predicted"/>
<dbReference type="SUPFAM" id="SSF103088">
    <property type="entry name" value="OmpA-like"/>
    <property type="match status" value="1"/>
</dbReference>
<dbReference type="GO" id="GO:0016020">
    <property type="term" value="C:membrane"/>
    <property type="evidence" value="ECO:0007669"/>
    <property type="project" value="UniProtKB-UniRule"/>
</dbReference>
<keyword evidence="1 2" id="KW-0472">Membrane</keyword>
<accession>A0A272EQC0</accession>
<keyword evidence="2" id="KW-1133">Transmembrane helix</keyword>
<evidence type="ECO:0000256" key="2">
    <source>
        <dbReference type="SAM" id="Phobius"/>
    </source>
</evidence>
<evidence type="ECO:0000313" key="7">
    <source>
        <dbReference type="Proteomes" id="UP000623509"/>
    </source>
</evidence>
<dbReference type="Proteomes" id="UP000216107">
    <property type="component" value="Unassembled WGS sequence"/>
</dbReference>
<dbReference type="CDD" id="cd07185">
    <property type="entry name" value="OmpA_C-like"/>
    <property type="match status" value="1"/>
</dbReference>
<evidence type="ECO:0000313" key="5">
    <source>
        <dbReference type="EMBL" id="PAS92297.1"/>
    </source>
</evidence>
<dbReference type="Gene3D" id="3.30.1330.60">
    <property type="entry name" value="OmpA-like domain"/>
    <property type="match status" value="1"/>
</dbReference>
<keyword evidence="7" id="KW-1185">Reference proteome</keyword>
<dbReference type="EMBL" id="MDUX01000044">
    <property type="protein sequence ID" value="KAF7598569.1"/>
    <property type="molecule type" value="Genomic_DNA"/>
</dbReference>
<dbReference type="InterPro" id="IPR036737">
    <property type="entry name" value="OmpA-like_sf"/>
</dbReference>
<feature type="domain" description="OmpA-like" evidence="3">
    <location>
        <begin position="77"/>
        <end position="187"/>
    </location>
</feature>
<keyword evidence="2" id="KW-0812">Transmembrane</keyword>
<reference evidence="4 7" key="1">
    <citation type="submission" date="2016-08" db="EMBL/GenBank/DDBJ databases">
        <title>Candidatus Dactylopiibacterium carminicum genome sequence.</title>
        <authorList>
            <person name="Ramirez-Puebla S.T."/>
            <person name="Ormeno-Orrillo E."/>
            <person name="Vera-Ponce De Leon A."/>
            <person name="Luis L."/>
            <person name="Sanchez-Flores A."/>
            <person name="Monica R."/>
            <person name="Martinez-Romero E."/>
        </authorList>
    </citation>
    <scope>NUCLEOTIDE SEQUENCE [LARGE SCALE GENOMIC DNA]</scope>
    <source>
        <strain evidence="4">END1</strain>
    </source>
</reference>
<comment type="caution">
    <text evidence="5">The sequence shown here is derived from an EMBL/GenBank/DDBJ whole genome shotgun (WGS) entry which is preliminary data.</text>
</comment>
<dbReference type="EMBL" id="NMRN01000042">
    <property type="protein sequence ID" value="PAS92297.1"/>
    <property type="molecule type" value="Genomic_DNA"/>
</dbReference>
<dbReference type="Pfam" id="PF00691">
    <property type="entry name" value="OmpA"/>
    <property type="match status" value="1"/>
</dbReference>
<organism evidence="5 6">
    <name type="scientific">Candidatus Dactylopiibacterium carminicum</name>
    <dbReference type="NCBI Taxonomy" id="857335"/>
    <lineage>
        <taxon>Bacteria</taxon>
        <taxon>Pseudomonadati</taxon>
        <taxon>Pseudomonadota</taxon>
        <taxon>Betaproteobacteria</taxon>
        <taxon>Rhodocyclales</taxon>
        <taxon>Rhodocyclaceae</taxon>
        <taxon>Candidatus Dactylopiibacterium</taxon>
    </lineage>
</organism>
<evidence type="ECO:0000313" key="6">
    <source>
        <dbReference type="Proteomes" id="UP000216107"/>
    </source>
</evidence>
<reference evidence="5 6" key="2">
    <citation type="submission" date="2017-07" db="EMBL/GenBank/DDBJ databases">
        <title>Candidatus Dactylopiibacterium carminicum, a nitrogen-fixing symbiont of the cochineal insect Dactylopius coccus and Dactylopius opuntiae (Hemiptera: Coccoidea: Dactylopiidae).</title>
        <authorList>
            <person name="Vera A."/>
        </authorList>
    </citation>
    <scope>NUCLEOTIDE SEQUENCE [LARGE SCALE GENOMIC DNA]</scope>
    <source>
        <strain evidence="5 6">NFDCM</strain>
    </source>
</reference>
<dbReference type="PROSITE" id="PS51123">
    <property type="entry name" value="OMPA_2"/>
    <property type="match status" value="1"/>
</dbReference>